<dbReference type="Proteomes" id="UP000509548">
    <property type="component" value="Chromosome 1"/>
</dbReference>
<gene>
    <name evidence="3" type="ORF">A9O66_07725</name>
    <name evidence="2" type="ORF">VOI32_01000</name>
</gene>
<organism evidence="3 4">
    <name type="scientific">Paraburkholderia caribensis</name>
    <dbReference type="NCBI Taxonomy" id="75105"/>
    <lineage>
        <taxon>Bacteria</taxon>
        <taxon>Pseudomonadati</taxon>
        <taxon>Pseudomonadota</taxon>
        <taxon>Betaproteobacteria</taxon>
        <taxon>Burkholderiales</taxon>
        <taxon>Burkholderiaceae</taxon>
        <taxon>Paraburkholderia</taxon>
    </lineage>
</organism>
<accession>A0A9Q6S0G6</accession>
<dbReference type="EMBL" id="CP015958">
    <property type="protein sequence ID" value="QLB62278.1"/>
    <property type="molecule type" value="Genomic_DNA"/>
</dbReference>
<evidence type="ECO:0000256" key="1">
    <source>
        <dbReference type="SAM" id="MobiDB-lite"/>
    </source>
</evidence>
<dbReference type="EMBL" id="JAYLVJ010000001">
    <property type="protein sequence ID" value="MEO1752507.1"/>
    <property type="molecule type" value="Genomic_DNA"/>
</dbReference>
<evidence type="ECO:0000313" key="5">
    <source>
        <dbReference type="Proteomes" id="UP001462961"/>
    </source>
</evidence>
<proteinExistence type="predicted"/>
<reference evidence="3 4" key="1">
    <citation type="journal article" date="2014" name="Genome Announc.">
        <title>Draft Genome Sequence of the Haloacid-Degrading Burkholderia caribensis Strain MBA4.</title>
        <authorList>
            <person name="Pan Y."/>
            <person name="Kong K.F."/>
            <person name="Tsang J.S."/>
        </authorList>
    </citation>
    <scope>NUCLEOTIDE SEQUENCE [LARGE SCALE GENOMIC DNA]</scope>
    <source>
        <strain evidence="3 4">852011</strain>
    </source>
</reference>
<dbReference type="Proteomes" id="UP001462961">
    <property type="component" value="Unassembled WGS sequence"/>
</dbReference>
<evidence type="ECO:0000313" key="4">
    <source>
        <dbReference type="Proteomes" id="UP000509548"/>
    </source>
</evidence>
<sequence length="653" mass="73979">MKSGLDSADVEQFLFQTATKQHGAVYDKPVQLDCRTIGIRPGMWIYEALARLAAASKLSPISHQNLTASLSVLIPACRHVGAWRYLSAPTQEIGRAEARGCFSALEDLLASEMFEQLSDGTKRARASHVRTILAQKIPDAMFAESISQVYKYFHTRFSQGFPPRSTLSESSKPTADPDNPLDYPLGTTPHDSIAQLKDREIARMTTDINKLIEGFREEIEYWLGIRKKMKSIARCSTTHTAMGLARKFLVGGMQQKELNQIRKLDKRQFASAIIRLTGDTSAPRHHSIVSKRSLSDINNSIIQIIGIAPYKAAGLRAKHIFFLLRCAHNRELVAAYYIILIHTRWNADALRSLPRINITKRRDVYTLQGYKGKTDKYTPAVDITPENKAAYLAIRLVLWNHEQMLKFGHIASDEQQLWLAWNNKAEEHITRQFSSLGVTKKILLEQMDVPWFSDEQIRTHMLTLDQFKSSSGLEPVQQEAGHSSGNTTVHYISQIATILHKKAINFEFQRRLDATVKFALSKEREYFIDKFDKKHVDLKILFPVGDGTGCTNPFEPPVPQWMSSGACDGKNCHTKDGCSNNRIVIGKSRAREIWALSNYYAKNWKRLLNENAEAFSAWHGPAMLFNIALKIYIKSSSYWHLISPIVSDLEADK</sequence>
<protein>
    <submittedName>
        <fullName evidence="3">Uncharacterized protein</fullName>
    </submittedName>
</protein>
<reference evidence="3" key="2">
    <citation type="submission" date="2016-06" db="EMBL/GenBank/DDBJ databases">
        <authorList>
            <person name="Huang P."/>
            <person name="Jiang X."/>
            <person name="Liu X."/>
        </authorList>
    </citation>
    <scope>NUCLEOTIDE SEQUENCE</scope>
    <source>
        <strain evidence="3">852011</strain>
    </source>
</reference>
<feature type="region of interest" description="Disordered" evidence="1">
    <location>
        <begin position="163"/>
        <end position="189"/>
    </location>
</feature>
<dbReference type="AlphaFoldDB" id="A0A9Q6S0G6"/>
<reference evidence="2 5" key="3">
    <citation type="submission" date="2024-01" db="EMBL/GenBank/DDBJ databases">
        <title>The diversity of rhizobia nodulating Mimosa spp. in eleven states of Brazil covering several biomes is determined by host plant, location, and edaphic factors.</title>
        <authorList>
            <person name="Rouws L."/>
            <person name="Barauna A."/>
            <person name="Beukes C."/>
            <person name="De Faria S.M."/>
            <person name="Gross E."/>
            <person name="Dos Reis Junior F.B."/>
            <person name="Simon M."/>
            <person name="Maluk M."/>
            <person name="Odee D.W."/>
            <person name="Kenicer G."/>
            <person name="Young J.P.W."/>
            <person name="Reis V.M."/>
            <person name="Zilli J."/>
            <person name="James E.K."/>
        </authorList>
    </citation>
    <scope>NUCLEOTIDE SEQUENCE [LARGE SCALE GENOMIC DNA]</scope>
    <source>
        <strain evidence="2 5">JHI1651</strain>
    </source>
</reference>
<keyword evidence="5" id="KW-1185">Reference proteome</keyword>
<dbReference type="RefSeq" id="WP_176956778.1">
    <property type="nucleotide sequence ID" value="NZ_CP015958.1"/>
</dbReference>
<evidence type="ECO:0000313" key="2">
    <source>
        <dbReference type="EMBL" id="MEO1752507.1"/>
    </source>
</evidence>
<evidence type="ECO:0000313" key="3">
    <source>
        <dbReference type="EMBL" id="QLB62278.1"/>
    </source>
</evidence>
<name>A0A9Q6S0G6_9BURK</name>